<sequence>VAIAKEPRSSFCPVHMRSNRAGRPAFLKEQGESGQSSGAASSRAAEQCEQPEPGEGDPVRGGITMPNSLLGYQSRSPLFRTLSRSSSGYFSFESEPSSPLVTHSASTQTPSPSSQVITHALQRIAEARGNAQTFELWPLYNHHPPHGAAPAGDMRPESYVAQELRRIGDEFNELYFHGVSQLHGCVAGMQALSARDLHDQMFGVAAVTVTVHCLICRSLLLGAGEHEYEWTFMFRCK</sequence>
<dbReference type="GeneTree" id="ENSGT00940000178131"/>
<evidence type="ECO:0000313" key="3">
    <source>
        <dbReference type="Ensembl" id="ENSPNAP00000024470.2"/>
    </source>
</evidence>
<dbReference type="Proteomes" id="UP001501920">
    <property type="component" value="Chromosome 5"/>
</dbReference>
<accession>A0A3B4DLX8</accession>
<evidence type="ECO:0000256" key="1">
    <source>
        <dbReference type="SAM" id="MobiDB-lite"/>
    </source>
</evidence>
<keyword evidence="4" id="KW-1185">Reference proteome</keyword>
<dbReference type="Pfam" id="PF08945">
    <property type="entry name" value="Bclx_interact"/>
    <property type="match status" value="1"/>
</dbReference>
<feature type="compositionally biased region" description="Low complexity" evidence="1">
    <location>
        <begin position="32"/>
        <end position="47"/>
    </location>
</feature>
<evidence type="ECO:0000313" key="4">
    <source>
        <dbReference type="Proteomes" id="UP001501920"/>
    </source>
</evidence>
<feature type="region of interest" description="Disordered" evidence="1">
    <location>
        <begin position="93"/>
        <end position="113"/>
    </location>
</feature>
<organism evidence="3 4">
    <name type="scientific">Pygocentrus nattereri</name>
    <name type="common">Red-bellied piranha</name>
    <dbReference type="NCBI Taxonomy" id="42514"/>
    <lineage>
        <taxon>Eukaryota</taxon>
        <taxon>Metazoa</taxon>
        <taxon>Chordata</taxon>
        <taxon>Craniata</taxon>
        <taxon>Vertebrata</taxon>
        <taxon>Euteleostomi</taxon>
        <taxon>Actinopterygii</taxon>
        <taxon>Neopterygii</taxon>
        <taxon>Teleostei</taxon>
        <taxon>Ostariophysi</taxon>
        <taxon>Characiformes</taxon>
        <taxon>Characoidei</taxon>
        <taxon>Pygocentrus</taxon>
    </lineage>
</organism>
<reference evidence="3 4" key="1">
    <citation type="submission" date="2020-10" db="EMBL/GenBank/DDBJ databases">
        <title>Pygocentrus nattereri (red-bellied piranha) genome, fPygNat1, primary haplotype.</title>
        <authorList>
            <person name="Myers G."/>
            <person name="Meyer A."/>
            <person name="Karagic N."/>
            <person name="Pippel M."/>
            <person name="Winkler S."/>
            <person name="Tracey A."/>
            <person name="Wood J."/>
            <person name="Formenti G."/>
            <person name="Howe K."/>
            <person name="Fedrigo O."/>
            <person name="Jarvis E.D."/>
        </authorList>
    </citation>
    <scope>NUCLEOTIDE SEQUENCE [LARGE SCALE GENOMIC DNA]</scope>
</reference>
<evidence type="ECO:0000259" key="2">
    <source>
        <dbReference type="Pfam" id="PF08945"/>
    </source>
</evidence>
<feature type="domain" description="Bcl-x interacting BH3" evidence="2">
    <location>
        <begin position="151"/>
        <end position="175"/>
    </location>
</feature>
<reference evidence="3" key="2">
    <citation type="submission" date="2025-08" db="UniProtKB">
        <authorList>
            <consortium name="Ensembl"/>
        </authorList>
    </citation>
    <scope>IDENTIFICATION</scope>
</reference>
<dbReference type="InterPro" id="IPR015040">
    <property type="entry name" value="Bcl-x_interacting_BH3_dom"/>
</dbReference>
<dbReference type="Ensembl" id="ENSPNAT00000010074.2">
    <property type="protein sequence ID" value="ENSPNAP00000024470.2"/>
    <property type="gene ID" value="ENSPNAG00000005837.2"/>
</dbReference>
<dbReference type="AlphaFoldDB" id="A0A3B4DLX8"/>
<name>A0A3B4DLX8_PYGNA</name>
<reference evidence="3" key="3">
    <citation type="submission" date="2025-09" db="UniProtKB">
        <authorList>
            <consortium name="Ensembl"/>
        </authorList>
    </citation>
    <scope>IDENTIFICATION</scope>
</reference>
<feature type="region of interest" description="Disordered" evidence="1">
    <location>
        <begin position="1"/>
        <end position="67"/>
    </location>
</feature>
<protein>
    <recommendedName>
        <fullName evidence="2">Bcl-x interacting BH3 domain-containing protein</fullName>
    </recommendedName>
</protein>
<proteinExistence type="predicted"/>
<dbReference type="STRING" id="42514.ENSPNAP00000024470"/>